<keyword evidence="1" id="KW-0812">Transmembrane</keyword>
<dbReference type="PANTHER" id="PTHR38118:SF2">
    <property type="entry name" value="CDP-ALCOHOL PHOSPHATIDYLTRANSFERASE PROTEIN"/>
    <property type="match status" value="1"/>
</dbReference>
<protein>
    <recommendedName>
        <fullName evidence="2">DUF7707 domain-containing protein</fullName>
    </recommendedName>
</protein>
<name>A0A8H6FRQ3_9LECA</name>
<keyword evidence="4" id="KW-1185">Reference proteome</keyword>
<sequence>MHWVKVLAKYSTPDQERVVPAANSTAPASQILGLSSIDNLSDKRSDHIEIIKVKMLFNTFVTVAITGLAQLAASQSIDPSTVTDATKDQWCTDQKSACPLICLQLPGTSGQPKANTCDPTSLAYSCICSNGQQPNSSQYSQTIPYYECTQSATDCVNKCEQTDTSCQSACRSDNPCGAQHPIRLNTSTISTMAATTTSGGGVASSASNSASNTFTGFGGSSTASSKSVAPARIQGLALGLGGKYGLLVVLGGMMGGFMFML</sequence>
<accession>A0A8H6FRQ3</accession>
<keyword evidence="1" id="KW-0472">Membrane</keyword>
<feature type="domain" description="DUF7707" evidence="2">
    <location>
        <begin position="76"/>
        <end position="181"/>
    </location>
</feature>
<dbReference type="InterPro" id="IPR056124">
    <property type="entry name" value="DUF7707"/>
</dbReference>
<dbReference type="Proteomes" id="UP000578531">
    <property type="component" value="Unassembled WGS sequence"/>
</dbReference>
<keyword evidence="1" id="KW-1133">Transmembrane helix</keyword>
<gene>
    <name evidence="3" type="ORF">HO173_008399</name>
</gene>
<dbReference type="Pfam" id="PF24808">
    <property type="entry name" value="DUF7707"/>
    <property type="match status" value="1"/>
</dbReference>
<dbReference type="PANTHER" id="PTHR38118">
    <property type="entry name" value="ANCHORED CELL WALL PROTEIN 11-RELATED"/>
    <property type="match status" value="1"/>
</dbReference>
<evidence type="ECO:0000313" key="3">
    <source>
        <dbReference type="EMBL" id="KAF6233467.1"/>
    </source>
</evidence>
<evidence type="ECO:0000259" key="2">
    <source>
        <dbReference type="Pfam" id="PF24808"/>
    </source>
</evidence>
<organism evidence="3 4">
    <name type="scientific">Letharia columbiana</name>
    <dbReference type="NCBI Taxonomy" id="112416"/>
    <lineage>
        <taxon>Eukaryota</taxon>
        <taxon>Fungi</taxon>
        <taxon>Dikarya</taxon>
        <taxon>Ascomycota</taxon>
        <taxon>Pezizomycotina</taxon>
        <taxon>Lecanoromycetes</taxon>
        <taxon>OSLEUM clade</taxon>
        <taxon>Lecanoromycetidae</taxon>
        <taxon>Lecanorales</taxon>
        <taxon>Lecanorineae</taxon>
        <taxon>Parmeliaceae</taxon>
        <taxon>Letharia</taxon>
    </lineage>
</organism>
<dbReference type="OrthoDB" id="2439692at2759"/>
<comment type="caution">
    <text evidence="3">The sequence shown here is derived from an EMBL/GenBank/DDBJ whole genome shotgun (WGS) entry which is preliminary data.</text>
</comment>
<reference evidence="3 4" key="1">
    <citation type="journal article" date="2020" name="Genomics">
        <title>Complete, high-quality genomes from long-read metagenomic sequencing of two wolf lichen thalli reveals enigmatic genome architecture.</title>
        <authorList>
            <person name="McKenzie S.K."/>
            <person name="Walston R.F."/>
            <person name="Allen J.L."/>
        </authorList>
    </citation>
    <scope>NUCLEOTIDE SEQUENCE [LARGE SCALE GENOMIC DNA]</scope>
    <source>
        <strain evidence="3">WasteWater2</strain>
    </source>
</reference>
<proteinExistence type="predicted"/>
<evidence type="ECO:0000256" key="1">
    <source>
        <dbReference type="SAM" id="Phobius"/>
    </source>
</evidence>
<dbReference type="RefSeq" id="XP_037162885.1">
    <property type="nucleotide sequence ID" value="XM_037310299.1"/>
</dbReference>
<dbReference type="GeneID" id="59290055"/>
<evidence type="ECO:0000313" key="4">
    <source>
        <dbReference type="Proteomes" id="UP000578531"/>
    </source>
</evidence>
<feature type="transmembrane region" description="Helical" evidence="1">
    <location>
        <begin position="236"/>
        <end position="260"/>
    </location>
</feature>
<dbReference type="EMBL" id="JACCJC010000038">
    <property type="protein sequence ID" value="KAF6233467.1"/>
    <property type="molecule type" value="Genomic_DNA"/>
</dbReference>
<dbReference type="AlphaFoldDB" id="A0A8H6FRQ3"/>